<protein>
    <recommendedName>
        <fullName evidence="11">Undecaprenyl-phosphate alpha-N-acetylglucosaminyl 1-phosphate transferase</fullName>
    </recommendedName>
</protein>
<dbReference type="PANTHER" id="PTHR22926:SF3">
    <property type="entry name" value="UNDECAPRENYL-PHOSPHATE ALPHA-N-ACETYLGLUCOSAMINYL 1-PHOSPHATE TRANSFERASE"/>
    <property type="match status" value="1"/>
</dbReference>
<organism evidence="9 10">
    <name type="scientific">Candidatus Collierbacteria bacterium RIFCSPHIGHO2_01_FULL_50_25</name>
    <dbReference type="NCBI Taxonomy" id="1817722"/>
    <lineage>
        <taxon>Bacteria</taxon>
        <taxon>Candidatus Collieribacteriota</taxon>
    </lineage>
</organism>
<keyword evidence="6 8" id="KW-0472">Membrane</keyword>
<evidence type="ECO:0000256" key="2">
    <source>
        <dbReference type="ARBA" id="ARBA00022475"/>
    </source>
</evidence>
<comment type="subcellular location">
    <subcellularLocation>
        <location evidence="1">Cell membrane</location>
        <topology evidence="1">Multi-pass membrane protein</topology>
    </subcellularLocation>
</comment>
<dbReference type="GO" id="GO:0005886">
    <property type="term" value="C:plasma membrane"/>
    <property type="evidence" value="ECO:0007669"/>
    <property type="project" value="UniProtKB-SubCell"/>
</dbReference>
<feature type="transmembrane region" description="Helical" evidence="8">
    <location>
        <begin position="153"/>
        <end position="172"/>
    </location>
</feature>
<evidence type="ECO:0000256" key="4">
    <source>
        <dbReference type="ARBA" id="ARBA00022692"/>
    </source>
</evidence>
<keyword evidence="7" id="KW-0460">Magnesium</keyword>
<feature type="transmembrane region" description="Helical" evidence="8">
    <location>
        <begin position="106"/>
        <end position="127"/>
    </location>
</feature>
<sequence>MDQTNLTVIPFVISLIVSLLVTPLTILIFTKLGFVIDSSKSPHPAHVHKAPVPKGGGVPIFLAVMVTILLLLKPDQHLVAIMLAMTVTLVVGLIDDIANMKPYPRLAFNFISALIIVGGGIGISYITNPLSHGILDLSQPRLSFDLFGQTRQIWIWSDLFALIWIPFMMNAINWSSGVDGQASGMIAIAAFVIGVLSLTYSADITQWPVAILAFGLSGAFVGLTVFHFYPQKIMPGYSATTLAGLLLAVLSILSTTKVGTAILVLGLPLIDAGYTIIRRLLSGKSPFRGDRGHLHHKLLDLGWGRRRIAIFYWLITALLGVAALNLTARLKLFAIVGLAVVIAGLLLWIYFGSSSRQLDRDSG</sequence>
<evidence type="ECO:0000256" key="1">
    <source>
        <dbReference type="ARBA" id="ARBA00004651"/>
    </source>
</evidence>
<comment type="caution">
    <text evidence="9">The sequence shown here is derived from an EMBL/GenBank/DDBJ whole genome shotgun (WGS) entry which is preliminary data.</text>
</comment>
<dbReference type="CDD" id="cd06853">
    <property type="entry name" value="GT_WecA_like"/>
    <property type="match status" value="1"/>
</dbReference>
<dbReference type="InterPro" id="IPR000715">
    <property type="entry name" value="Glycosyl_transferase_4"/>
</dbReference>
<feature type="transmembrane region" description="Helical" evidence="8">
    <location>
        <begin position="184"/>
        <end position="201"/>
    </location>
</feature>
<evidence type="ECO:0000256" key="7">
    <source>
        <dbReference type="PIRSR" id="PIRSR600715-1"/>
    </source>
</evidence>
<dbReference type="GO" id="GO:0071555">
    <property type="term" value="P:cell wall organization"/>
    <property type="evidence" value="ECO:0007669"/>
    <property type="project" value="TreeGrafter"/>
</dbReference>
<accession>A0A1F5EUL1</accession>
<keyword evidence="2" id="KW-1003">Cell membrane</keyword>
<feature type="transmembrane region" description="Helical" evidence="8">
    <location>
        <begin position="6"/>
        <end position="34"/>
    </location>
</feature>
<reference evidence="9 10" key="1">
    <citation type="journal article" date="2016" name="Nat. Commun.">
        <title>Thousands of microbial genomes shed light on interconnected biogeochemical processes in an aquifer system.</title>
        <authorList>
            <person name="Anantharaman K."/>
            <person name="Brown C.T."/>
            <person name="Hug L.A."/>
            <person name="Sharon I."/>
            <person name="Castelle C.J."/>
            <person name="Probst A.J."/>
            <person name="Thomas B.C."/>
            <person name="Singh A."/>
            <person name="Wilkins M.J."/>
            <person name="Karaoz U."/>
            <person name="Brodie E.L."/>
            <person name="Williams K.H."/>
            <person name="Hubbard S.S."/>
            <person name="Banfield J.F."/>
        </authorList>
    </citation>
    <scope>NUCLEOTIDE SEQUENCE [LARGE SCALE GENOMIC DNA]</scope>
</reference>
<evidence type="ECO:0000256" key="5">
    <source>
        <dbReference type="ARBA" id="ARBA00022989"/>
    </source>
</evidence>
<evidence type="ECO:0000256" key="8">
    <source>
        <dbReference type="SAM" id="Phobius"/>
    </source>
</evidence>
<dbReference type="AlphaFoldDB" id="A0A1F5EUL1"/>
<keyword evidence="4 8" id="KW-0812">Transmembrane</keyword>
<gene>
    <name evidence="9" type="ORF">A2703_01345</name>
</gene>
<evidence type="ECO:0000313" key="10">
    <source>
        <dbReference type="Proteomes" id="UP000177979"/>
    </source>
</evidence>
<dbReference type="PANTHER" id="PTHR22926">
    <property type="entry name" value="PHOSPHO-N-ACETYLMURAMOYL-PENTAPEPTIDE-TRANSFERASE"/>
    <property type="match status" value="1"/>
</dbReference>
<dbReference type="STRING" id="1817722.A2703_01345"/>
<feature type="transmembrane region" description="Helical" evidence="8">
    <location>
        <begin position="207"/>
        <end position="229"/>
    </location>
</feature>
<comment type="cofactor">
    <cofactor evidence="7">
        <name>Mg(2+)</name>
        <dbReference type="ChEBI" id="CHEBI:18420"/>
    </cofactor>
</comment>
<keyword evidence="7" id="KW-0479">Metal-binding</keyword>
<evidence type="ECO:0000256" key="3">
    <source>
        <dbReference type="ARBA" id="ARBA00022679"/>
    </source>
</evidence>
<dbReference type="EMBL" id="MFAG01000041">
    <property type="protein sequence ID" value="OGD71065.1"/>
    <property type="molecule type" value="Genomic_DNA"/>
</dbReference>
<feature type="binding site" evidence="7">
    <location>
        <position position="173"/>
    </location>
    <ligand>
        <name>Mg(2+)</name>
        <dbReference type="ChEBI" id="CHEBI:18420"/>
    </ligand>
</feature>
<dbReference type="GO" id="GO:0044038">
    <property type="term" value="P:cell wall macromolecule biosynthetic process"/>
    <property type="evidence" value="ECO:0007669"/>
    <property type="project" value="TreeGrafter"/>
</dbReference>
<keyword evidence="5 8" id="KW-1133">Transmembrane helix</keyword>
<feature type="transmembrane region" description="Helical" evidence="8">
    <location>
        <begin position="236"/>
        <end position="254"/>
    </location>
</feature>
<dbReference type="Proteomes" id="UP000177979">
    <property type="component" value="Unassembled WGS sequence"/>
</dbReference>
<dbReference type="Pfam" id="PF00953">
    <property type="entry name" value="Glycos_transf_4"/>
    <property type="match status" value="1"/>
</dbReference>
<evidence type="ECO:0000256" key="6">
    <source>
        <dbReference type="ARBA" id="ARBA00023136"/>
    </source>
</evidence>
<proteinExistence type="predicted"/>
<dbReference type="GO" id="GO:0046872">
    <property type="term" value="F:metal ion binding"/>
    <property type="evidence" value="ECO:0007669"/>
    <property type="project" value="UniProtKB-KW"/>
</dbReference>
<feature type="transmembrane region" description="Helical" evidence="8">
    <location>
        <begin position="78"/>
        <end position="94"/>
    </location>
</feature>
<feature type="transmembrane region" description="Helical" evidence="8">
    <location>
        <begin position="332"/>
        <end position="351"/>
    </location>
</feature>
<evidence type="ECO:0008006" key="11">
    <source>
        <dbReference type="Google" id="ProtNLM"/>
    </source>
</evidence>
<name>A0A1F5EUL1_9BACT</name>
<evidence type="ECO:0000313" key="9">
    <source>
        <dbReference type="EMBL" id="OGD71065.1"/>
    </source>
</evidence>
<dbReference type="GO" id="GO:0009103">
    <property type="term" value="P:lipopolysaccharide biosynthetic process"/>
    <property type="evidence" value="ECO:0007669"/>
    <property type="project" value="TreeGrafter"/>
</dbReference>
<feature type="transmembrane region" description="Helical" evidence="8">
    <location>
        <begin position="308"/>
        <end position="326"/>
    </location>
</feature>
<dbReference type="GO" id="GO:0016780">
    <property type="term" value="F:phosphotransferase activity, for other substituted phosphate groups"/>
    <property type="evidence" value="ECO:0007669"/>
    <property type="project" value="InterPro"/>
</dbReference>
<keyword evidence="3" id="KW-0808">Transferase</keyword>